<keyword evidence="3" id="KW-1185">Reference proteome</keyword>
<dbReference type="Proteomes" id="UP000053989">
    <property type="component" value="Unassembled WGS sequence"/>
</dbReference>
<evidence type="ECO:0000313" key="3">
    <source>
        <dbReference type="Proteomes" id="UP000053989"/>
    </source>
</evidence>
<dbReference type="InParanoid" id="A0A0C3DWA5"/>
<accession>A0A0C3DWA5</accession>
<protein>
    <submittedName>
        <fullName evidence="2">Uncharacterized protein</fullName>
    </submittedName>
</protein>
<reference evidence="2 3" key="1">
    <citation type="submission" date="2014-04" db="EMBL/GenBank/DDBJ databases">
        <authorList>
            <consortium name="DOE Joint Genome Institute"/>
            <person name="Kuo A."/>
            <person name="Kohler A."/>
            <person name="Nagy L.G."/>
            <person name="Floudas D."/>
            <person name="Copeland A."/>
            <person name="Barry K.W."/>
            <person name="Cichocki N."/>
            <person name="Veneault-Fourrey C."/>
            <person name="LaButti K."/>
            <person name="Lindquist E.A."/>
            <person name="Lipzen A."/>
            <person name="Lundell T."/>
            <person name="Morin E."/>
            <person name="Murat C."/>
            <person name="Sun H."/>
            <person name="Tunlid A."/>
            <person name="Henrissat B."/>
            <person name="Grigoriev I.V."/>
            <person name="Hibbett D.S."/>
            <person name="Martin F."/>
            <person name="Nordberg H.P."/>
            <person name="Cantor M.N."/>
            <person name="Hua S.X."/>
        </authorList>
    </citation>
    <scope>NUCLEOTIDE SEQUENCE [LARGE SCALE GENOMIC DNA]</scope>
    <source>
        <strain evidence="2 3">Foug A</strain>
    </source>
</reference>
<feature type="region of interest" description="Disordered" evidence="1">
    <location>
        <begin position="18"/>
        <end position="62"/>
    </location>
</feature>
<gene>
    <name evidence="2" type="ORF">SCLCIDRAFT_598119</name>
</gene>
<evidence type="ECO:0000313" key="2">
    <source>
        <dbReference type="EMBL" id="KIM64855.1"/>
    </source>
</evidence>
<organism evidence="2 3">
    <name type="scientific">Scleroderma citrinum Foug A</name>
    <dbReference type="NCBI Taxonomy" id="1036808"/>
    <lineage>
        <taxon>Eukaryota</taxon>
        <taxon>Fungi</taxon>
        <taxon>Dikarya</taxon>
        <taxon>Basidiomycota</taxon>
        <taxon>Agaricomycotina</taxon>
        <taxon>Agaricomycetes</taxon>
        <taxon>Agaricomycetidae</taxon>
        <taxon>Boletales</taxon>
        <taxon>Sclerodermatineae</taxon>
        <taxon>Sclerodermataceae</taxon>
        <taxon>Scleroderma</taxon>
    </lineage>
</organism>
<proteinExistence type="predicted"/>
<reference evidence="3" key="2">
    <citation type="submission" date="2015-01" db="EMBL/GenBank/DDBJ databases">
        <title>Evolutionary Origins and Diversification of the Mycorrhizal Mutualists.</title>
        <authorList>
            <consortium name="DOE Joint Genome Institute"/>
            <consortium name="Mycorrhizal Genomics Consortium"/>
            <person name="Kohler A."/>
            <person name="Kuo A."/>
            <person name="Nagy L.G."/>
            <person name="Floudas D."/>
            <person name="Copeland A."/>
            <person name="Barry K.W."/>
            <person name="Cichocki N."/>
            <person name="Veneault-Fourrey C."/>
            <person name="LaButti K."/>
            <person name="Lindquist E.A."/>
            <person name="Lipzen A."/>
            <person name="Lundell T."/>
            <person name="Morin E."/>
            <person name="Murat C."/>
            <person name="Riley R."/>
            <person name="Ohm R."/>
            <person name="Sun H."/>
            <person name="Tunlid A."/>
            <person name="Henrissat B."/>
            <person name="Grigoriev I.V."/>
            <person name="Hibbett D.S."/>
            <person name="Martin F."/>
        </authorList>
    </citation>
    <scope>NUCLEOTIDE SEQUENCE [LARGE SCALE GENOMIC DNA]</scope>
    <source>
        <strain evidence="3">Foug A</strain>
    </source>
</reference>
<dbReference type="EMBL" id="KN822026">
    <property type="protein sequence ID" value="KIM64855.1"/>
    <property type="molecule type" value="Genomic_DNA"/>
</dbReference>
<evidence type="ECO:0000256" key="1">
    <source>
        <dbReference type="SAM" id="MobiDB-lite"/>
    </source>
</evidence>
<dbReference type="HOGENOM" id="CLU_2334871_0_0_1"/>
<feature type="compositionally biased region" description="Polar residues" evidence="1">
    <location>
        <begin position="22"/>
        <end position="42"/>
    </location>
</feature>
<sequence length="98" mass="11152">MTSRMPIRKQRNSAWIVLSPAPETSSASNRDGSIPGFNTPSLRRTPRIYGAPRNMSDSKSRRSLSSLSMLEVKRGYERCRFISMIPARTAQPVRRPRM</sequence>
<name>A0A0C3DWA5_9AGAM</name>
<dbReference type="AlphaFoldDB" id="A0A0C3DWA5"/>